<protein>
    <submittedName>
        <fullName evidence="2">Type VI secretion-associated protein, family</fullName>
    </submittedName>
</protein>
<sequence>MVSTEFKALLEPISSSSPAGLDAKYEFCYEVMESEIKKFGSLFGETVDWKVVDETSTEVLVSYSKDLKPLCYLVRSMVEQKQFVGLRDGLELLLNAISIFGNELYPRRKRGRDGVLEWLLNQLDVVIPKFEVKNDQQSIIFESEALAKSISSELFSIFEDTDVNFNRLANTLSPLLLMPEAVEDVYVETSSTSTHSSISTSSEEKSPVSVTPLVAAAKEPDIDFFTVSTLKASLGTLSHYLLSSHVGFGLAYRINRYVTWCDIDEIPSSDNDNITLLSLAISTDKCAEYQKSADDNPSVELIKQLEKTLINSPFWFTGHFIQYKVLMALNHSNAANAIKSELQEFATKFKGIETLKFSNDIPFADSDTVAWLDTSEKPISGASVSMVEDTKFDDVDIENIGSFIFEISKSLDNDDSGRGQFINYLQIIKVYQSVGLYHLCLPYIEKIWPIRCEMNLVTWEPVLCTQLDYLVNLTLTNIYNKSEDIPDKYQEWKS</sequence>
<dbReference type="AlphaFoldDB" id="A0A1L0ANP1"/>
<dbReference type="RefSeq" id="WP_075497676.1">
    <property type="nucleotide sequence ID" value="NZ_CAWRBC010000148.1"/>
</dbReference>
<evidence type="ECO:0000313" key="3">
    <source>
        <dbReference type="Proteomes" id="UP000183794"/>
    </source>
</evidence>
<dbReference type="Proteomes" id="UP000183794">
    <property type="component" value="Unassembled WGS sequence"/>
</dbReference>
<feature type="domain" description="ImpA N-terminal" evidence="1">
    <location>
        <begin position="10"/>
        <end position="119"/>
    </location>
</feature>
<accession>A0A1L0ANP1</accession>
<dbReference type="Pfam" id="PF16989">
    <property type="entry name" value="T6SS_VasJ"/>
    <property type="match status" value="1"/>
</dbReference>
<dbReference type="Pfam" id="PF06812">
    <property type="entry name" value="ImpA_N"/>
    <property type="match status" value="1"/>
</dbReference>
<proteinExistence type="predicted"/>
<dbReference type="PANTHER" id="PTHR37024">
    <property type="entry name" value="TYPE VI SECRETION SYSTEM DUF2094 AND IMPA-RELATED DOMAIN PROTEIN"/>
    <property type="match status" value="1"/>
</dbReference>
<reference evidence="2 3" key="1">
    <citation type="submission" date="2016-11" db="EMBL/GenBank/DDBJ databases">
        <authorList>
            <person name="Jaros S."/>
            <person name="Januszkiewicz K."/>
            <person name="Wedrychowicz H."/>
        </authorList>
    </citation>
    <scope>NUCLEOTIDE SEQUENCE [LARGE SCALE GENOMIC DNA]</scope>
    <source>
        <strain evidence="2">NVI 5450</strain>
    </source>
</reference>
<dbReference type="EMBL" id="FPLD01000121">
    <property type="protein sequence ID" value="SGZ15864.1"/>
    <property type="molecule type" value="Genomic_DNA"/>
</dbReference>
<name>A0A1L0ANP1_9GAMM</name>
<dbReference type="InterPro" id="IPR017739">
    <property type="entry name" value="T6SS-assoc_VCA0119"/>
</dbReference>
<gene>
    <name evidence="2" type="ORF">NVI5450_4241</name>
</gene>
<dbReference type="NCBIfam" id="TIGR03362">
    <property type="entry name" value="VI_chp_7"/>
    <property type="match status" value="1"/>
</dbReference>
<dbReference type="InterPro" id="IPR010657">
    <property type="entry name" value="ImpA_N"/>
</dbReference>
<organism evidence="2 3">
    <name type="scientific">Moritella viscosa</name>
    <dbReference type="NCBI Taxonomy" id="80854"/>
    <lineage>
        <taxon>Bacteria</taxon>
        <taxon>Pseudomonadati</taxon>
        <taxon>Pseudomonadota</taxon>
        <taxon>Gammaproteobacteria</taxon>
        <taxon>Alteromonadales</taxon>
        <taxon>Moritellaceae</taxon>
        <taxon>Moritella</taxon>
    </lineage>
</organism>
<dbReference type="PANTHER" id="PTHR37024:SF5">
    <property type="entry name" value="IMPA N-TERMINAL DOMAIN-CONTAINING PROTEIN"/>
    <property type="match status" value="1"/>
</dbReference>
<dbReference type="OrthoDB" id="1522895at2"/>
<evidence type="ECO:0000313" key="2">
    <source>
        <dbReference type="EMBL" id="SGZ15864.1"/>
    </source>
</evidence>
<evidence type="ECO:0000259" key="1">
    <source>
        <dbReference type="Pfam" id="PF06812"/>
    </source>
</evidence>